<evidence type="ECO:0000313" key="2">
    <source>
        <dbReference type="EMBL" id="SFB93978.1"/>
    </source>
</evidence>
<reference evidence="2 3" key="1">
    <citation type="submission" date="2016-10" db="EMBL/GenBank/DDBJ databases">
        <authorList>
            <person name="de Groot N.N."/>
        </authorList>
    </citation>
    <scope>NUCLEOTIDE SEQUENCE [LARGE SCALE GENOMIC DNA]</scope>
    <source>
        <strain evidence="2 3">CGMCC 1.7056</strain>
    </source>
</reference>
<keyword evidence="3" id="KW-1185">Reference proteome</keyword>
<dbReference type="GO" id="GO:0016747">
    <property type="term" value="F:acyltransferase activity, transferring groups other than amino-acyl groups"/>
    <property type="evidence" value="ECO:0007669"/>
    <property type="project" value="InterPro"/>
</dbReference>
<feature type="domain" description="N-acetyltransferase" evidence="1">
    <location>
        <begin position="15"/>
        <end position="161"/>
    </location>
</feature>
<dbReference type="OrthoDB" id="3402863at2"/>
<dbReference type="InterPro" id="IPR000182">
    <property type="entry name" value="GNAT_dom"/>
</dbReference>
<dbReference type="STRING" id="574651.SAMN04487968_102376"/>
<evidence type="ECO:0000259" key="1">
    <source>
        <dbReference type="PROSITE" id="PS51186"/>
    </source>
</evidence>
<dbReference type="InterPro" id="IPR051531">
    <property type="entry name" value="N-acetyltransferase"/>
</dbReference>
<sequence length="163" mass="17625">MVLSLAPVAAERLVLPLWSAETVAAIRAGGRLEGWHRDFPREDDRDAASLWHEGDVWGPRSIVRGATTLGSIGFFGPPVAAEDGVPETEIGYGLVQEAWGWGFATEALRALLAHTDEAGVRLRASVRPENARSLRVLAKSGFTQLRGPNEDGELVLARPLPRP</sequence>
<accession>A0A1I1F8E3</accession>
<dbReference type="SUPFAM" id="SSF55729">
    <property type="entry name" value="Acyl-CoA N-acyltransferases (Nat)"/>
    <property type="match status" value="1"/>
</dbReference>
<dbReference type="EMBL" id="FOLB01000002">
    <property type="protein sequence ID" value="SFB93978.1"/>
    <property type="molecule type" value="Genomic_DNA"/>
</dbReference>
<dbReference type="RefSeq" id="WP_091120729.1">
    <property type="nucleotide sequence ID" value="NZ_FOLB01000002.1"/>
</dbReference>
<dbReference type="Proteomes" id="UP000198832">
    <property type="component" value="Unassembled WGS sequence"/>
</dbReference>
<dbReference type="Pfam" id="PF13302">
    <property type="entry name" value="Acetyltransf_3"/>
    <property type="match status" value="1"/>
</dbReference>
<name>A0A1I1F8E3_9ACTN</name>
<dbReference type="PANTHER" id="PTHR43792">
    <property type="entry name" value="GNAT FAMILY, PUTATIVE (AFU_ORTHOLOGUE AFUA_3G00765)-RELATED-RELATED"/>
    <property type="match status" value="1"/>
</dbReference>
<dbReference type="AlphaFoldDB" id="A0A1I1F8E3"/>
<evidence type="ECO:0000313" key="3">
    <source>
        <dbReference type="Proteomes" id="UP000198832"/>
    </source>
</evidence>
<dbReference type="PROSITE" id="PS51186">
    <property type="entry name" value="GNAT"/>
    <property type="match status" value="1"/>
</dbReference>
<dbReference type="InterPro" id="IPR016181">
    <property type="entry name" value="Acyl_CoA_acyltransferase"/>
</dbReference>
<dbReference type="Gene3D" id="3.40.630.30">
    <property type="match status" value="1"/>
</dbReference>
<organism evidence="2 3">
    <name type="scientific">Nocardioides terrae</name>
    <dbReference type="NCBI Taxonomy" id="574651"/>
    <lineage>
        <taxon>Bacteria</taxon>
        <taxon>Bacillati</taxon>
        <taxon>Actinomycetota</taxon>
        <taxon>Actinomycetes</taxon>
        <taxon>Propionibacteriales</taxon>
        <taxon>Nocardioidaceae</taxon>
        <taxon>Nocardioides</taxon>
    </lineage>
</organism>
<protein>
    <submittedName>
        <fullName evidence="2">Protein N-acetyltransferase, RimJ/RimL family</fullName>
    </submittedName>
</protein>
<keyword evidence="2" id="KW-0808">Transferase</keyword>
<proteinExistence type="predicted"/>
<gene>
    <name evidence="2" type="ORF">SAMN04487968_102376</name>
</gene>